<feature type="signal peptide" evidence="4">
    <location>
        <begin position="1"/>
        <end position="22"/>
    </location>
</feature>
<dbReference type="InterPro" id="IPR017850">
    <property type="entry name" value="Alkaline_phosphatase_core_sf"/>
</dbReference>
<dbReference type="GO" id="GO:0016787">
    <property type="term" value="F:hydrolase activity"/>
    <property type="evidence" value="ECO:0007669"/>
    <property type="project" value="UniProtKB-KW"/>
</dbReference>
<reference evidence="7" key="1">
    <citation type="submission" date="2016-11" db="EMBL/GenBank/DDBJ databases">
        <authorList>
            <person name="Varghese N."/>
            <person name="Submissions S."/>
        </authorList>
    </citation>
    <scope>NUCLEOTIDE SEQUENCE [LARGE SCALE GENOMIC DNA]</scope>
    <source>
        <strain evidence="7">DSM 24579</strain>
    </source>
</reference>
<accession>A0A1M5GF47</accession>
<dbReference type="PANTHER" id="PTHR43108:SF6">
    <property type="entry name" value="N-SULPHOGLUCOSAMINE SULPHOHYDROLASE"/>
    <property type="match status" value="1"/>
</dbReference>
<dbReference type="OrthoDB" id="9789742at2"/>
<dbReference type="Proteomes" id="UP000183945">
    <property type="component" value="Unassembled WGS sequence"/>
</dbReference>
<keyword evidence="7" id="KW-1185">Reference proteome</keyword>
<feature type="chain" id="PRO_5009910432" evidence="4">
    <location>
        <begin position="23"/>
        <end position="569"/>
    </location>
</feature>
<dbReference type="InterPro" id="IPR024607">
    <property type="entry name" value="Sulfatase_CS"/>
</dbReference>
<evidence type="ECO:0000256" key="4">
    <source>
        <dbReference type="SAM" id="SignalP"/>
    </source>
</evidence>
<comment type="similarity">
    <text evidence="1">Belongs to the sulfatase family.</text>
</comment>
<evidence type="ECO:0000313" key="7">
    <source>
        <dbReference type="Proteomes" id="UP000183945"/>
    </source>
</evidence>
<dbReference type="InterPro" id="IPR032506">
    <property type="entry name" value="SGSH_C"/>
</dbReference>
<protein>
    <submittedName>
        <fullName evidence="6">Uncharacterized sulfatase</fullName>
    </submittedName>
</protein>
<dbReference type="Pfam" id="PF16347">
    <property type="entry name" value="SGSH_C"/>
    <property type="match status" value="1"/>
</dbReference>
<feature type="coiled-coil region" evidence="3">
    <location>
        <begin position="502"/>
        <end position="536"/>
    </location>
</feature>
<dbReference type="PANTHER" id="PTHR43108">
    <property type="entry name" value="N-ACETYLGLUCOSAMINE-6-SULFATASE FAMILY MEMBER"/>
    <property type="match status" value="1"/>
</dbReference>
<dbReference type="Gene3D" id="3.40.720.10">
    <property type="entry name" value="Alkaline Phosphatase, subunit A"/>
    <property type="match status" value="1"/>
</dbReference>
<dbReference type="EMBL" id="FQVT01000004">
    <property type="protein sequence ID" value="SHG02122.1"/>
    <property type="molecule type" value="Genomic_DNA"/>
</dbReference>
<evidence type="ECO:0000256" key="3">
    <source>
        <dbReference type="SAM" id="Coils"/>
    </source>
</evidence>
<dbReference type="PROSITE" id="PS00149">
    <property type="entry name" value="SULFATASE_2"/>
    <property type="match status" value="1"/>
</dbReference>
<dbReference type="PROSITE" id="PS00523">
    <property type="entry name" value="SULFATASE_1"/>
    <property type="match status" value="1"/>
</dbReference>
<feature type="domain" description="N-sulphoglucosamine sulphohydrolase C-terminal" evidence="5">
    <location>
        <begin position="368"/>
        <end position="521"/>
    </location>
</feature>
<proteinExistence type="inferred from homology"/>
<evidence type="ECO:0000259" key="5">
    <source>
        <dbReference type="Pfam" id="PF16347"/>
    </source>
</evidence>
<sequence length="569" mass="66097">MRCKKSPLNLVFFLMFSLLLFNSCKNSSEGNKEDQKEKQKKPNIVFIMTDDHAAQAISAYGHPISQLAPTPNIDRIAENGVKFNHNFVTNSICGPSRAVILTGKHSHVNGFRMNGEVFDGSQPTLPKYLEEAGYQTALIGKWHLHGLPQGFDYWNILVDQGNYYNPDFIDGKDTTRIKGYATDIITDKGLDWIKNKREKDKPFMLMVQHKAPHRNWMPPLRHINKYDSVEFPLPDSYFADHEGQVAAQQQLQTIYRDMYEGHDLKMTVAKGSDSLKHNPWKTDFRRMTDEQRATWNEGYRPKNDAFHEANLSGKELARWKGQRYIRDYMATVAAVDDGVGKILDYLEESGLAENTLVVYTTDQGFYLGEKGFFDKRFMYEESLAMPMLMQLPGVIEPGSEIDALTQNLDFAPTFLDLAQAEIPEDMQGKSLKPLLTDAIADKDFRDAVYYHYYDFPAFHMVKRHYGVRTHRYKLIHFYDDIDEWEMYDLKNDPNEMNNIYGNKDYADVQKRLHNKLESLQEKYNVTEEEFATSSEEKIDRVYRNFARLAGKDPDKYPAFRNEKKKEEKK</sequence>
<dbReference type="SUPFAM" id="SSF53649">
    <property type="entry name" value="Alkaline phosphatase-like"/>
    <property type="match status" value="1"/>
</dbReference>
<gene>
    <name evidence="6" type="ORF">SAMN05444483_104125</name>
</gene>
<keyword evidence="4" id="KW-0732">Signal</keyword>
<evidence type="ECO:0000313" key="6">
    <source>
        <dbReference type="EMBL" id="SHG02122.1"/>
    </source>
</evidence>
<keyword evidence="3" id="KW-0175">Coiled coil</keyword>
<name>A0A1M5GF47_SALEC</name>
<dbReference type="CDD" id="cd16031">
    <property type="entry name" value="G6S_like"/>
    <property type="match status" value="1"/>
</dbReference>
<evidence type="ECO:0000256" key="1">
    <source>
        <dbReference type="ARBA" id="ARBA00008779"/>
    </source>
</evidence>
<dbReference type="AlphaFoldDB" id="A0A1M5GF47"/>
<dbReference type="STRING" id="1073325.SAMN05444483_104125"/>
<evidence type="ECO:0000256" key="2">
    <source>
        <dbReference type="ARBA" id="ARBA00022801"/>
    </source>
</evidence>
<keyword evidence="2" id="KW-0378">Hydrolase</keyword>
<organism evidence="6 7">
    <name type="scientific">Salegentibacter echinorum</name>
    <dbReference type="NCBI Taxonomy" id="1073325"/>
    <lineage>
        <taxon>Bacteria</taxon>
        <taxon>Pseudomonadati</taxon>
        <taxon>Bacteroidota</taxon>
        <taxon>Flavobacteriia</taxon>
        <taxon>Flavobacteriales</taxon>
        <taxon>Flavobacteriaceae</taxon>
        <taxon>Salegentibacter</taxon>
    </lineage>
</organism>